<proteinExistence type="predicted"/>
<dbReference type="WBParaSite" id="RSKR_0001097200.1">
    <property type="protein sequence ID" value="RSKR_0001097200.1"/>
    <property type="gene ID" value="RSKR_0001097200"/>
</dbReference>
<evidence type="ECO:0000313" key="1">
    <source>
        <dbReference type="Proteomes" id="UP000095286"/>
    </source>
</evidence>
<reference evidence="2" key="1">
    <citation type="submission" date="2016-11" db="UniProtKB">
        <authorList>
            <consortium name="WormBaseParasite"/>
        </authorList>
    </citation>
    <scope>IDENTIFICATION</scope>
    <source>
        <strain evidence="2">KR3021</strain>
    </source>
</reference>
<organism evidence="1 2">
    <name type="scientific">Rhabditophanes sp. KR3021</name>
    <dbReference type="NCBI Taxonomy" id="114890"/>
    <lineage>
        <taxon>Eukaryota</taxon>
        <taxon>Metazoa</taxon>
        <taxon>Ecdysozoa</taxon>
        <taxon>Nematoda</taxon>
        <taxon>Chromadorea</taxon>
        <taxon>Rhabditida</taxon>
        <taxon>Tylenchina</taxon>
        <taxon>Panagrolaimomorpha</taxon>
        <taxon>Strongyloidoidea</taxon>
        <taxon>Alloionematidae</taxon>
        <taxon>Rhabditophanes</taxon>
    </lineage>
</organism>
<dbReference type="Proteomes" id="UP000095286">
    <property type="component" value="Unplaced"/>
</dbReference>
<protein>
    <submittedName>
        <fullName evidence="2">Galactosylgalactosylxylosylprotein 3-beta-glucuronosyltransferase</fullName>
    </submittedName>
</protein>
<name>A0AC35UG47_9BILA</name>
<sequence>MSKYILIILFITYLSKQTFTNKVYSDPIKLDAKIENSPEKFENDVKKKSGENVRVFVITPTYKRLTRYPDLIRFANSLKLLPFIHWIVIEDGDKKSLGVSRILKRSGIKCTYFAAKTPKFVFPKRGWWQRDMAIERLIVNKSKFISKHQRGIVYFGDDDNSYDPKLFTDYVVNVQKIGVWAVGLSSSSVEAPIVKNKKVVGFDTWYAPEREHPFDFSAFALSLKYFEDNPKARLTNDPTLYPYSPEGILLQKLNINLSDLEPFESQLTNPKEIYVWHTKTQIPNYFKTVNRKEVYGYDVEL</sequence>
<accession>A0AC35UG47</accession>
<evidence type="ECO:0000313" key="2">
    <source>
        <dbReference type="WBParaSite" id="RSKR_0001097200.1"/>
    </source>
</evidence>